<sequence>MSPIGHYGEITLFQWKKYNQCKKCSTLKDTTKWGVVCIIIGKERRECKNLRTNHTHARPRNKS</sequence>
<dbReference type="AlphaFoldDB" id="A0A182IHQ7"/>
<dbReference type="EnsemblMetazoa" id="AARA014981-RA">
    <property type="protein sequence ID" value="AARA014981-PA"/>
    <property type="gene ID" value="AARA014981"/>
</dbReference>
<protein>
    <submittedName>
        <fullName evidence="1">Uncharacterized protein</fullName>
    </submittedName>
</protein>
<dbReference type="EMBL" id="APCN01000804">
    <property type="status" value="NOT_ANNOTATED_CDS"/>
    <property type="molecule type" value="Genomic_DNA"/>
</dbReference>
<dbReference type="Proteomes" id="UP000075840">
    <property type="component" value="Unassembled WGS sequence"/>
</dbReference>
<evidence type="ECO:0000313" key="2">
    <source>
        <dbReference type="Proteomes" id="UP000075840"/>
    </source>
</evidence>
<reference evidence="1" key="1">
    <citation type="submission" date="2022-08" db="UniProtKB">
        <authorList>
            <consortium name="EnsemblMetazoa"/>
        </authorList>
    </citation>
    <scope>IDENTIFICATION</scope>
    <source>
        <strain evidence="1">Dongola</strain>
    </source>
</reference>
<proteinExistence type="predicted"/>
<dbReference type="VEuPathDB" id="VectorBase:AARA014981"/>
<accession>A0A182IHQ7</accession>
<keyword evidence="2" id="KW-1185">Reference proteome</keyword>
<organism evidence="1 2">
    <name type="scientific">Anopheles arabiensis</name>
    <name type="common">Mosquito</name>
    <dbReference type="NCBI Taxonomy" id="7173"/>
    <lineage>
        <taxon>Eukaryota</taxon>
        <taxon>Metazoa</taxon>
        <taxon>Ecdysozoa</taxon>
        <taxon>Arthropoda</taxon>
        <taxon>Hexapoda</taxon>
        <taxon>Insecta</taxon>
        <taxon>Pterygota</taxon>
        <taxon>Neoptera</taxon>
        <taxon>Endopterygota</taxon>
        <taxon>Diptera</taxon>
        <taxon>Nematocera</taxon>
        <taxon>Culicoidea</taxon>
        <taxon>Culicidae</taxon>
        <taxon>Anophelinae</taxon>
        <taxon>Anopheles</taxon>
    </lineage>
</organism>
<name>A0A182IHQ7_ANOAR</name>
<evidence type="ECO:0000313" key="1">
    <source>
        <dbReference type="EnsemblMetazoa" id="AARA014981-PA"/>
    </source>
</evidence>